<proteinExistence type="predicted"/>
<protein>
    <submittedName>
        <fullName evidence="1">Uncharacterized protein</fullName>
    </submittedName>
</protein>
<reference evidence="1" key="1">
    <citation type="journal article" date="2014" name="Front. Microbiol.">
        <title>High frequency of phylogenetically diverse reductive dehalogenase-homologous genes in deep subseafloor sedimentary metagenomes.</title>
        <authorList>
            <person name="Kawai M."/>
            <person name="Futagami T."/>
            <person name="Toyoda A."/>
            <person name="Takaki Y."/>
            <person name="Nishi S."/>
            <person name="Hori S."/>
            <person name="Arai W."/>
            <person name="Tsubouchi T."/>
            <person name="Morono Y."/>
            <person name="Uchiyama I."/>
            <person name="Ito T."/>
            <person name="Fujiyama A."/>
            <person name="Inagaki F."/>
            <person name="Takami H."/>
        </authorList>
    </citation>
    <scope>NUCLEOTIDE SEQUENCE</scope>
    <source>
        <strain evidence="1">Expedition CK06-06</strain>
    </source>
</reference>
<accession>X0ZI53</accession>
<sequence>MADIIDSLYEEHKEPEDESDIIVVQDLALTCPVLHDFVRFTKFNGKCVTTPRLGYSVQDGKLYTTLSDSERRRSLRVECLSFIEGCETIENHIQQRALGTLWYQWPQNGKQSRKNSKRGSSGHAS</sequence>
<dbReference type="AlphaFoldDB" id="X0ZI53"/>
<organism evidence="1">
    <name type="scientific">marine sediment metagenome</name>
    <dbReference type="NCBI Taxonomy" id="412755"/>
    <lineage>
        <taxon>unclassified sequences</taxon>
        <taxon>metagenomes</taxon>
        <taxon>ecological metagenomes</taxon>
    </lineage>
</organism>
<gene>
    <name evidence="1" type="ORF">S01H4_03879</name>
</gene>
<comment type="caution">
    <text evidence="1">The sequence shown here is derived from an EMBL/GenBank/DDBJ whole genome shotgun (WGS) entry which is preliminary data.</text>
</comment>
<dbReference type="EMBL" id="BART01000989">
    <property type="protein sequence ID" value="GAG60033.1"/>
    <property type="molecule type" value="Genomic_DNA"/>
</dbReference>
<name>X0ZI53_9ZZZZ</name>
<evidence type="ECO:0000313" key="1">
    <source>
        <dbReference type="EMBL" id="GAG60033.1"/>
    </source>
</evidence>